<evidence type="ECO:0000256" key="5">
    <source>
        <dbReference type="SAM" id="MobiDB-lite"/>
    </source>
</evidence>
<keyword evidence="3 6" id="KW-1133">Transmembrane helix</keyword>
<dbReference type="GO" id="GO:0016020">
    <property type="term" value="C:membrane"/>
    <property type="evidence" value="ECO:0007669"/>
    <property type="project" value="UniProtKB-SubCell"/>
</dbReference>
<dbReference type="Proteomes" id="UP001630127">
    <property type="component" value="Unassembled WGS sequence"/>
</dbReference>
<evidence type="ECO:0000259" key="7">
    <source>
        <dbReference type="Pfam" id="PF03168"/>
    </source>
</evidence>
<evidence type="ECO:0000256" key="6">
    <source>
        <dbReference type="SAM" id="Phobius"/>
    </source>
</evidence>
<dbReference type="InterPro" id="IPR044839">
    <property type="entry name" value="NDR1-like"/>
</dbReference>
<evidence type="ECO:0000256" key="4">
    <source>
        <dbReference type="ARBA" id="ARBA00023136"/>
    </source>
</evidence>
<keyword evidence="9" id="KW-1185">Reference proteome</keyword>
<dbReference type="PANTHER" id="PTHR31234:SF70">
    <property type="entry name" value="LATE EMBRYOGENESIS ABUNDANT PROTEIN LEA-2 SUBGROUP DOMAIN-CONTAINING PROTEIN"/>
    <property type="match status" value="1"/>
</dbReference>
<dbReference type="PANTHER" id="PTHR31234">
    <property type="entry name" value="LATE EMBRYOGENESIS ABUNDANT (LEA) HYDROXYPROLINE-RICH GLYCOPROTEIN FAMILY"/>
    <property type="match status" value="1"/>
</dbReference>
<comment type="caution">
    <text evidence="8">The sequence shown here is derived from an EMBL/GenBank/DDBJ whole genome shotgun (WGS) entry which is preliminary data.</text>
</comment>
<dbReference type="InterPro" id="IPR004864">
    <property type="entry name" value="LEA_2"/>
</dbReference>
<keyword evidence="2 6" id="KW-0812">Transmembrane</keyword>
<reference evidence="8 9" key="1">
    <citation type="submission" date="2024-11" db="EMBL/GenBank/DDBJ databases">
        <title>A near-complete genome assembly of Cinchona calisaya.</title>
        <authorList>
            <person name="Lian D.C."/>
            <person name="Zhao X.W."/>
            <person name="Wei L."/>
        </authorList>
    </citation>
    <scope>NUCLEOTIDE SEQUENCE [LARGE SCALE GENOMIC DNA]</scope>
    <source>
        <tissue evidence="8">Nenye</tissue>
    </source>
</reference>
<dbReference type="Pfam" id="PF03168">
    <property type="entry name" value="LEA_2"/>
    <property type="match status" value="1"/>
</dbReference>
<sequence length="296" mass="32132">MQNIMADNKVHPAAAGESSSEEQPSSTSPKRFANQSSEPLLPSGSSPSSSSSPSLPPPQSPAQKPVAPPPGTYVIQLPKDQILSYPPPENAKKFQLLSSRKPRRSFCRRCCCFTICLLLFLIVAAAIAAGVLYLVFLPKAPKYTVLEVAIRSMNLTSSSAMSPEFDIGIRAQNPNKKIGIYYQSGSEVEVYYDDVNLANGALPAFYQPSNNVTVFQMALKGSDVVLSNSVRLAMGNTLKQGNVPFSINIKAPVKLKVGSVKTWKITVKVKCDVTVDALTEKSRIVSKDCDYDVKLW</sequence>
<proteinExistence type="predicted"/>
<comment type="subcellular location">
    <subcellularLocation>
        <location evidence="1">Membrane</location>
        <topology evidence="1">Single-pass membrane protein</topology>
    </subcellularLocation>
</comment>
<dbReference type="SUPFAM" id="SSF117070">
    <property type="entry name" value="LEA14-like"/>
    <property type="match status" value="1"/>
</dbReference>
<feature type="region of interest" description="Disordered" evidence="5">
    <location>
        <begin position="1"/>
        <end position="71"/>
    </location>
</feature>
<dbReference type="EMBL" id="JBJUIK010000004">
    <property type="protein sequence ID" value="KAL3530174.1"/>
    <property type="molecule type" value="Genomic_DNA"/>
</dbReference>
<keyword evidence="4 6" id="KW-0472">Membrane</keyword>
<evidence type="ECO:0000256" key="2">
    <source>
        <dbReference type="ARBA" id="ARBA00022692"/>
    </source>
</evidence>
<evidence type="ECO:0000313" key="8">
    <source>
        <dbReference type="EMBL" id="KAL3530174.1"/>
    </source>
</evidence>
<feature type="domain" description="Late embryogenesis abundant protein LEA-2 subgroup" evidence="7">
    <location>
        <begin position="169"/>
        <end position="271"/>
    </location>
</feature>
<evidence type="ECO:0000256" key="1">
    <source>
        <dbReference type="ARBA" id="ARBA00004167"/>
    </source>
</evidence>
<protein>
    <recommendedName>
        <fullName evidence="7">Late embryogenesis abundant protein LEA-2 subgroup domain-containing protein</fullName>
    </recommendedName>
</protein>
<organism evidence="8 9">
    <name type="scientific">Cinchona calisaya</name>
    <dbReference type="NCBI Taxonomy" id="153742"/>
    <lineage>
        <taxon>Eukaryota</taxon>
        <taxon>Viridiplantae</taxon>
        <taxon>Streptophyta</taxon>
        <taxon>Embryophyta</taxon>
        <taxon>Tracheophyta</taxon>
        <taxon>Spermatophyta</taxon>
        <taxon>Magnoliopsida</taxon>
        <taxon>eudicotyledons</taxon>
        <taxon>Gunneridae</taxon>
        <taxon>Pentapetalae</taxon>
        <taxon>asterids</taxon>
        <taxon>lamiids</taxon>
        <taxon>Gentianales</taxon>
        <taxon>Rubiaceae</taxon>
        <taxon>Cinchonoideae</taxon>
        <taxon>Cinchoneae</taxon>
        <taxon>Cinchona</taxon>
    </lineage>
</organism>
<feature type="transmembrane region" description="Helical" evidence="6">
    <location>
        <begin position="110"/>
        <end position="136"/>
    </location>
</feature>
<evidence type="ECO:0000256" key="3">
    <source>
        <dbReference type="ARBA" id="ARBA00022989"/>
    </source>
</evidence>
<dbReference type="AlphaFoldDB" id="A0ABD3AEK0"/>
<feature type="compositionally biased region" description="Low complexity" evidence="5">
    <location>
        <begin position="12"/>
        <end position="53"/>
    </location>
</feature>
<accession>A0ABD3AEK0</accession>
<gene>
    <name evidence="8" type="ORF">ACH5RR_009496</name>
</gene>
<dbReference type="Gene3D" id="2.60.40.1820">
    <property type="match status" value="1"/>
</dbReference>
<feature type="compositionally biased region" description="Pro residues" evidence="5">
    <location>
        <begin position="54"/>
        <end position="71"/>
    </location>
</feature>
<name>A0ABD3AEK0_9GENT</name>
<evidence type="ECO:0000313" key="9">
    <source>
        <dbReference type="Proteomes" id="UP001630127"/>
    </source>
</evidence>